<keyword evidence="2" id="KW-0808">Transferase</keyword>
<organism evidence="2">
    <name type="scientific">uncultured Rubrobacteraceae bacterium</name>
    <dbReference type="NCBI Taxonomy" id="349277"/>
    <lineage>
        <taxon>Bacteria</taxon>
        <taxon>Bacillati</taxon>
        <taxon>Actinomycetota</taxon>
        <taxon>Rubrobacteria</taxon>
        <taxon>Rubrobacterales</taxon>
        <taxon>Rubrobacteraceae</taxon>
        <taxon>environmental samples</taxon>
    </lineage>
</organism>
<gene>
    <name evidence="2" type="ORF">AVDCRST_MAG55-248</name>
</gene>
<accession>A0A6J4NU72</accession>
<feature type="compositionally biased region" description="Basic residues" evidence="1">
    <location>
        <begin position="243"/>
        <end position="254"/>
    </location>
</feature>
<feature type="compositionally biased region" description="Low complexity" evidence="1">
    <location>
        <begin position="126"/>
        <end position="135"/>
    </location>
</feature>
<feature type="compositionally biased region" description="Pro residues" evidence="1">
    <location>
        <begin position="207"/>
        <end position="217"/>
    </location>
</feature>
<dbReference type="EMBL" id="CADCUZ010000012">
    <property type="protein sequence ID" value="CAA9393849.1"/>
    <property type="molecule type" value="Genomic_DNA"/>
</dbReference>
<reference evidence="2" key="1">
    <citation type="submission" date="2020-02" db="EMBL/GenBank/DDBJ databases">
        <authorList>
            <person name="Meier V. D."/>
        </authorList>
    </citation>
    <scope>NUCLEOTIDE SEQUENCE</scope>
    <source>
        <strain evidence="2">AVDCRST_MAG55</strain>
    </source>
</reference>
<proteinExistence type="predicted"/>
<feature type="non-terminal residue" evidence="2">
    <location>
        <position position="1"/>
    </location>
</feature>
<dbReference type="GO" id="GO:0004418">
    <property type="term" value="F:hydroxymethylbilane synthase activity"/>
    <property type="evidence" value="ECO:0007669"/>
    <property type="project" value="UniProtKB-EC"/>
</dbReference>
<dbReference type="EC" id="2.5.1.61" evidence="2"/>
<feature type="compositionally biased region" description="Basic and acidic residues" evidence="1">
    <location>
        <begin position="298"/>
        <end position="311"/>
    </location>
</feature>
<evidence type="ECO:0000256" key="1">
    <source>
        <dbReference type="SAM" id="MobiDB-lite"/>
    </source>
</evidence>
<feature type="compositionally biased region" description="Basic residues" evidence="1">
    <location>
        <begin position="160"/>
        <end position="174"/>
    </location>
</feature>
<dbReference type="AlphaFoldDB" id="A0A6J4NU72"/>
<feature type="compositionally biased region" description="Basic and acidic residues" evidence="1">
    <location>
        <begin position="61"/>
        <end position="76"/>
    </location>
</feature>
<feature type="non-terminal residue" evidence="2">
    <location>
        <position position="311"/>
    </location>
</feature>
<protein>
    <submittedName>
        <fullName evidence="2">Porphobilinogen deaminase</fullName>
        <ecNumber evidence="2">2.5.1.61</ecNumber>
    </submittedName>
</protein>
<feature type="region of interest" description="Disordered" evidence="1">
    <location>
        <begin position="1"/>
        <end position="311"/>
    </location>
</feature>
<feature type="compositionally biased region" description="Basic and acidic residues" evidence="1">
    <location>
        <begin position="19"/>
        <end position="39"/>
    </location>
</feature>
<evidence type="ECO:0000313" key="2">
    <source>
        <dbReference type="EMBL" id="CAA9393849.1"/>
    </source>
</evidence>
<feature type="compositionally biased region" description="Basic and acidic residues" evidence="1">
    <location>
        <begin position="141"/>
        <end position="154"/>
    </location>
</feature>
<name>A0A6J4NU72_9ACTN</name>
<feature type="compositionally biased region" description="Basic and acidic residues" evidence="1">
    <location>
        <begin position="218"/>
        <end position="235"/>
    </location>
</feature>
<sequence>ETRRHPTTGYPRLQARPHPVRDLRREAARARPASRDPRRPYHQRVPPGDATFGHRPARRLYPPDRRGPARGGDRPRRPLPQGRADGVARRHSPRGDLRAPRPLRRPRLKSGLGRGWPAGRRDRGDGQPQAPGAALAPPPGFEHRRDPGQRRDQGAQDARGRRRRGSPRPRRPRTPRPDLAGPARRPLAERDAPGRRPGFPGRRDPLRPSPPGAPPWDPQRRRWREGGPRRARDAARPGGRVPGARRRPGLRPGRRGPSQGSRRLARRGLDVRGRGGWAGARGRRETSGAGSPGPGGGDRARGDPRGEIREV</sequence>